<feature type="compositionally biased region" description="Basic and acidic residues" evidence="7">
    <location>
        <begin position="146"/>
        <end position="169"/>
    </location>
</feature>
<dbReference type="GO" id="GO:0016579">
    <property type="term" value="P:protein deubiquitination"/>
    <property type="evidence" value="ECO:0007669"/>
    <property type="project" value="InterPro"/>
</dbReference>
<feature type="compositionally biased region" description="Low complexity" evidence="7">
    <location>
        <begin position="278"/>
        <end position="299"/>
    </location>
</feature>
<evidence type="ECO:0000256" key="1">
    <source>
        <dbReference type="ARBA" id="ARBA00000707"/>
    </source>
</evidence>
<keyword evidence="2 6" id="KW-0645">Protease</keyword>
<evidence type="ECO:0000256" key="6">
    <source>
        <dbReference type="RuleBase" id="RU366025"/>
    </source>
</evidence>
<name>A0AAD5USF9_9APHY</name>
<dbReference type="EMBL" id="JANAWD010000890">
    <property type="protein sequence ID" value="KAJ3475243.1"/>
    <property type="molecule type" value="Genomic_DNA"/>
</dbReference>
<feature type="compositionally biased region" description="Pro residues" evidence="7">
    <location>
        <begin position="14"/>
        <end position="34"/>
    </location>
</feature>
<evidence type="ECO:0000256" key="7">
    <source>
        <dbReference type="SAM" id="MobiDB-lite"/>
    </source>
</evidence>
<feature type="compositionally biased region" description="Polar residues" evidence="7">
    <location>
        <begin position="173"/>
        <end position="188"/>
    </location>
</feature>
<protein>
    <recommendedName>
        <fullName evidence="6">Ubiquitin carboxyl-terminal hydrolase</fullName>
        <ecNumber evidence="6">3.4.19.12</ecNumber>
    </recommendedName>
</protein>
<keyword evidence="3 6" id="KW-0833">Ubl conjugation pathway</keyword>
<dbReference type="PROSITE" id="PS00972">
    <property type="entry name" value="USP_1"/>
    <property type="match status" value="1"/>
</dbReference>
<dbReference type="InterPro" id="IPR038765">
    <property type="entry name" value="Papain-like_cys_pep_sf"/>
</dbReference>
<dbReference type="EC" id="3.4.19.12" evidence="6"/>
<reference evidence="9" key="1">
    <citation type="submission" date="2022-07" db="EMBL/GenBank/DDBJ databases">
        <title>Genome Sequence of Physisporinus lineatus.</title>
        <authorList>
            <person name="Buettner E."/>
        </authorList>
    </citation>
    <scope>NUCLEOTIDE SEQUENCE</scope>
    <source>
        <strain evidence="9">VT162</strain>
    </source>
</reference>
<feature type="region of interest" description="Disordered" evidence="7">
    <location>
        <begin position="1"/>
        <end position="83"/>
    </location>
</feature>
<feature type="region of interest" description="Disordered" evidence="7">
    <location>
        <begin position="249"/>
        <end position="299"/>
    </location>
</feature>
<dbReference type="PANTHER" id="PTHR24006:SF687">
    <property type="entry name" value="UBIQUITIN CARBOXYL-TERMINAL HYDROLASE 10"/>
    <property type="match status" value="1"/>
</dbReference>
<dbReference type="InterPro" id="IPR001394">
    <property type="entry name" value="Peptidase_C19_UCH"/>
</dbReference>
<accession>A0AAD5USF9</accession>
<evidence type="ECO:0000256" key="3">
    <source>
        <dbReference type="ARBA" id="ARBA00022786"/>
    </source>
</evidence>
<dbReference type="InterPro" id="IPR018200">
    <property type="entry name" value="USP_CS"/>
</dbReference>
<feature type="region of interest" description="Disordered" evidence="7">
    <location>
        <begin position="97"/>
        <end position="221"/>
    </location>
</feature>
<dbReference type="GO" id="GO:0005829">
    <property type="term" value="C:cytosol"/>
    <property type="evidence" value="ECO:0007669"/>
    <property type="project" value="TreeGrafter"/>
</dbReference>
<dbReference type="Proteomes" id="UP001212997">
    <property type="component" value="Unassembled WGS sequence"/>
</dbReference>
<evidence type="ECO:0000256" key="4">
    <source>
        <dbReference type="ARBA" id="ARBA00022801"/>
    </source>
</evidence>
<dbReference type="GO" id="GO:0004843">
    <property type="term" value="F:cysteine-type deubiquitinase activity"/>
    <property type="evidence" value="ECO:0007669"/>
    <property type="project" value="UniProtKB-UniRule"/>
</dbReference>
<evidence type="ECO:0000256" key="5">
    <source>
        <dbReference type="ARBA" id="ARBA00022807"/>
    </source>
</evidence>
<dbReference type="InterPro" id="IPR028889">
    <property type="entry name" value="USP"/>
</dbReference>
<dbReference type="AlphaFoldDB" id="A0AAD5USF9"/>
<comment type="catalytic activity">
    <reaction evidence="1 6">
        <text>Thiol-dependent hydrolysis of ester, thioester, amide, peptide and isopeptide bonds formed by the C-terminal Gly of ubiquitin (a 76-residue protein attached to proteins as an intracellular targeting signal).</text>
        <dbReference type="EC" id="3.4.19.12"/>
    </reaction>
</comment>
<dbReference type="CDD" id="cd02257">
    <property type="entry name" value="Peptidase_C19"/>
    <property type="match status" value="1"/>
</dbReference>
<keyword evidence="10" id="KW-1185">Reference proteome</keyword>
<evidence type="ECO:0000256" key="2">
    <source>
        <dbReference type="ARBA" id="ARBA00022670"/>
    </source>
</evidence>
<proteinExistence type="inferred from homology"/>
<dbReference type="GO" id="GO:0006508">
    <property type="term" value="P:proteolysis"/>
    <property type="evidence" value="ECO:0007669"/>
    <property type="project" value="UniProtKB-KW"/>
</dbReference>
<sequence length="823" mass="88652">MVQPQPQMAQSPQPNSPLSPLPAPPTDLVPPSPPQVELVQELEPPRSPTPPSPQTEHLQEPSPPPSERATSPEFFITTPDQPQDHVSELVIWSRKGHPSTAPGIIISPRANPPQSIVERALRLPSPPPSPKPQAKEIVFVAPSEPDTDHESEQERVQVEAPEKQEHSPEPEVISSSATESTPACSTAPDTPIPASPISTNTSVSAHAVSSPTIEKPTKAAFPVVTKAESVVSELSAVEAAPTVEVSAPVPSVSVPVPAPSIPPVVSSAPTPTPSGTMSLPSTSAPTVSAPSSSTSLAPVPLESSVSASSSSTATAATVSPAKPAPLKKSWNSLFSSDKASPSKSGLPVSSVIGFSIPASAMLPSPTSSTGLNAGMHFSVRPELLNLLQHGAPSLVGGSGPPKIRPRGLINTGNMCFANAVMQVLVYCPQFNRLFWELGKYLPGPVVGGQKEGTKATPLVDATVQFLREFMPPDSYSQPPPKAQGKGKLDAKAKGKEREEVDDFYEPESFLPTFVYDVMKEKKRFANMVGGHQEDAEEFFGFFLDTLEEELLTVANSFHPAANQKVNPPVEEKSDSVPHDDGWYEVGKKNRTVVTRTIKSAESPITRIFGGKFRSTLRAPHQRDSVTIEDWRALRLDIQRDQIHTVKDALQFISHPQSVQITSPTRPGVVIDASQQTLIESLPPILVLHMKRFHYDTDVKYVVKIGKQVSFGPDLEISPDLISPAARKSSQPVKYQLIGVLYHHGPTASGGHYTLDVLHPNRDMNDRPRAAWIRIDDELVSDIRAEDVFGGSDRDDRCAYLLFYRRIGAGVSTKAWAQHVGAKQ</sequence>
<dbReference type="Gene3D" id="3.90.70.10">
    <property type="entry name" value="Cysteine proteinases"/>
    <property type="match status" value="1"/>
</dbReference>
<dbReference type="Pfam" id="PF00443">
    <property type="entry name" value="UCH"/>
    <property type="match status" value="1"/>
</dbReference>
<evidence type="ECO:0000313" key="9">
    <source>
        <dbReference type="EMBL" id="KAJ3475243.1"/>
    </source>
</evidence>
<organism evidence="9 10">
    <name type="scientific">Meripilus lineatus</name>
    <dbReference type="NCBI Taxonomy" id="2056292"/>
    <lineage>
        <taxon>Eukaryota</taxon>
        <taxon>Fungi</taxon>
        <taxon>Dikarya</taxon>
        <taxon>Basidiomycota</taxon>
        <taxon>Agaricomycotina</taxon>
        <taxon>Agaricomycetes</taxon>
        <taxon>Polyporales</taxon>
        <taxon>Meripilaceae</taxon>
        <taxon>Meripilus</taxon>
    </lineage>
</organism>
<evidence type="ECO:0000259" key="8">
    <source>
        <dbReference type="PROSITE" id="PS50235"/>
    </source>
</evidence>
<gene>
    <name evidence="9" type="ORF">NLI96_g11964</name>
</gene>
<dbReference type="PROSITE" id="PS50235">
    <property type="entry name" value="USP_3"/>
    <property type="match status" value="1"/>
</dbReference>
<feature type="domain" description="USP" evidence="8">
    <location>
        <begin position="406"/>
        <end position="806"/>
    </location>
</feature>
<dbReference type="PROSITE" id="PS00973">
    <property type="entry name" value="USP_2"/>
    <property type="match status" value="1"/>
</dbReference>
<comment type="similarity">
    <text evidence="6">Belongs to the peptidase C19 family.</text>
</comment>
<dbReference type="SUPFAM" id="SSF54001">
    <property type="entry name" value="Cysteine proteinases"/>
    <property type="match status" value="1"/>
</dbReference>
<feature type="compositionally biased region" description="Polar residues" evidence="7">
    <location>
        <begin position="196"/>
        <end position="212"/>
    </location>
</feature>
<feature type="region of interest" description="Disordered" evidence="7">
    <location>
        <begin position="470"/>
        <end position="499"/>
    </location>
</feature>
<dbReference type="InterPro" id="IPR050164">
    <property type="entry name" value="Peptidase_C19"/>
</dbReference>
<feature type="compositionally biased region" description="Basic and acidic residues" evidence="7">
    <location>
        <begin position="486"/>
        <end position="498"/>
    </location>
</feature>
<comment type="caution">
    <text evidence="9">The sequence shown here is derived from an EMBL/GenBank/DDBJ whole genome shotgun (WGS) entry which is preliminary data.</text>
</comment>
<dbReference type="PANTHER" id="PTHR24006">
    <property type="entry name" value="UBIQUITIN CARBOXYL-TERMINAL HYDROLASE"/>
    <property type="match status" value="1"/>
</dbReference>
<keyword evidence="5 6" id="KW-0788">Thiol protease</keyword>
<feature type="compositionally biased region" description="Low complexity" evidence="7">
    <location>
        <begin position="1"/>
        <end position="13"/>
    </location>
</feature>
<dbReference type="GO" id="GO:0005634">
    <property type="term" value="C:nucleus"/>
    <property type="evidence" value="ECO:0007669"/>
    <property type="project" value="TreeGrafter"/>
</dbReference>
<keyword evidence="4 6" id="KW-0378">Hydrolase</keyword>
<evidence type="ECO:0000313" key="10">
    <source>
        <dbReference type="Proteomes" id="UP001212997"/>
    </source>
</evidence>